<dbReference type="SUPFAM" id="SSF52833">
    <property type="entry name" value="Thioredoxin-like"/>
    <property type="match status" value="1"/>
</dbReference>
<dbReference type="Gene3D" id="3.40.30.10">
    <property type="entry name" value="Glutaredoxin"/>
    <property type="match status" value="1"/>
</dbReference>
<dbReference type="InterPro" id="IPR013766">
    <property type="entry name" value="Thioredoxin_domain"/>
</dbReference>
<dbReference type="InterPro" id="IPR036249">
    <property type="entry name" value="Thioredoxin-like_sf"/>
</dbReference>
<dbReference type="Proteomes" id="UP001555826">
    <property type="component" value="Unassembled WGS sequence"/>
</dbReference>
<proteinExistence type="predicted"/>
<organism evidence="2 3">
    <name type="scientific">Kineococcus endophyticus</name>
    <dbReference type="NCBI Taxonomy" id="1181883"/>
    <lineage>
        <taxon>Bacteria</taxon>
        <taxon>Bacillati</taxon>
        <taxon>Actinomycetota</taxon>
        <taxon>Actinomycetes</taxon>
        <taxon>Kineosporiales</taxon>
        <taxon>Kineosporiaceae</taxon>
        <taxon>Kineococcus</taxon>
    </lineage>
</organism>
<feature type="domain" description="Thioredoxin" evidence="1">
    <location>
        <begin position="2"/>
        <end position="81"/>
    </location>
</feature>
<dbReference type="RefSeq" id="WP_367635903.1">
    <property type="nucleotide sequence ID" value="NZ_JBFNQN010000001.1"/>
</dbReference>
<dbReference type="CDD" id="cd02947">
    <property type="entry name" value="TRX_family"/>
    <property type="match status" value="1"/>
</dbReference>
<gene>
    <name evidence="2" type="ORF">AB1207_00985</name>
</gene>
<name>A0ABV3P120_9ACTN</name>
<evidence type="ECO:0000313" key="3">
    <source>
        <dbReference type="Proteomes" id="UP001555826"/>
    </source>
</evidence>
<keyword evidence="3" id="KW-1185">Reference proteome</keyword>
<evidence type="ECO:0000259" key="1">
    <source>
        <dbReference type="Pfam" id="PF00085"/>
    </source>
</evidence>
<reference evidence="2 3" key="1">
    <citation type="submission" date="2024-07" db="EMBL/GenBank/DDBJ databases">
        <authorList>
            <person name="Thanompreechachai J."/>
            <person name="Duangmal K."/>
        </authorList>
    </citation>
    <scope>NUCLEOTIDE SEQUENCE [LARGE SCALE GENOMIC DNA]</scope>
    <source>
        <strain evidence="2 3">KCTC 19886</strain>
    </source>
</reference>
<accession>A0ABV3P120</accession>
<sequence length="92" mass="9711">MVVELWTSAFCAPCRSARRVVQRAADLVPDLRTVEVDVADDVERTAAEGIAGTPTVVLRDDDGREVFRATGAPTLPHLLAAVAGALPRTGVT</sequence>
<comment type="caution">
    <text evidence="2">The sequence shown here is derived from an EMBL/GenBank/DDBJ whole genome shotgun (WGS) entry which is preliminary data.</text>
</comment>
<protein>
    <submittedName>
        <fullName evidence="2">Thioredoxin family protein</fullName>
    </submittedName>
</protein>
<dbReference type="Pfam" id="PF00085">
    <property type="entry name" value="Thioredoxin"/>
    <property type="match status" value="1"/>
</dbReference>
<dbReference type="EMBL" id="JBFNQN010000001">
    <property type="protein sequence ID" value="MEW9263311.1"/>
    <property type="molecule type" value="Genomic_DNA"/>
</dbReference>
<evidence type="ECO:0000313" key="2">
    <source>
        <dbReference type="EMBL" id="MEW9263311.1"/>
    </source>
</evidence>